<dbReference type="AlphaFoldDB" id="A0A931CS90"/>
<evidence type="ECO:0000313" key="2">
    <source>
        <dbReference type="Proteomes" id="UP000655366"/>
    </source>
</evidence>
<protein>
    <submittedName>
        <fullName evidence="1">Uncharacterized protein</fullName>
    </submittedName>
</protein>
<name>A0A931CS90_9MICC</name>
<gene>
    <name evidence="1" type="ORF">IV500_18150</name>
</gene>
<keyword evidence="2" id="KW-1185">Reference proteome</keyword>
<dbReference type="EMBL" id="JADNYM010000028">
    <property type="protein sequence ID" value="MBG0741291.1"/>
    <property type="molecule type" value="Genomic_DNA"/>
</dbReference>
<proteinExistence type="predicted"/>
<dbReference type="Proteomes" id="UP000655366">
    <property type="component" value="Unassembled WGS sequence"/>
</dbReference>
<sequence>MTMRYENFSNNFGAGESVIVNADEYLRVESEKERVGAVWTSQLSASQTFEALSDLLGKRDAETSGHIVVEELDGSRWETDGTTEDIKIFAREEPDRIVSVVLDSGFSRLRWARPELRIKSAVKKTAEIGLLADPKVFRGFASVLSSTATAEIHKNPTLVTSKVRQLRRRDATTEGQNLDIS</sequence>
<reference evidence="1 2" key="1">
    <citation type="submission" date="2020-11" db="EMBL/GenBank/DDBJ databases">
        <title>Arthrobacter antarcticus sp. nov., isolated from Antarctic Soil.</title>
        <authorList>
            <person name="Li J."/>
        </authorList>
    </citation>
    <scope>NUCLEOTIDE SEQUENCE [LARGE SCALE GENOMIC DNA]</scope>
    <source>
        <strain evidence="1 2">Z1-20</strain>
    </source>
</reference>
<dbReference type="RefSeq" id="WP_196398228.1">
    <property type="nucleotide sequence ID" value="NZ_JADNYM010000028.1"/>
</dbReference>
<comment type="caution">
    <text evidence="1">The sequence shown here is derived from an EMBL/GenBank/DDBJ whole genome shotgun (WGS) entry which is preliminary data.</text>
</comment>
<organism evidence="1 2">
    <name type="scientific">Arthrobacter terrae</name>
    <dbReference type="NCBI Taxonomy" id="2935737"/>
    <lineage>
        <taxon>Bacteria</taxon>
        <taxon>Bacillati</taxon>
        <taxon>Actinomycetota</taxon>
        <taxon>Actinomycetes</taxon>
        <taxon>Micrococcales</taxon>
        <taxon>Micrococcaceae</taxon>
        <taxon>Arthrobacter</taxon>
    </lineage>
</organism>
<evidence type="ECO:0000313" key="1">
    <source>
        <dbReference type="EMBL" id="MBG0741291.1"/>
    </source>
</evidence>
<accession>A0A931CS90</accession>